<sequence>MGAASNFSQGWSERTRQAVLKLNVARLRDSIRWAEVERSPGSYTFDTPRTSWPVRLAGVPVQITLTLNWGNPLYDNGKTPHSPRALAAFGRFAAAVVQRFPQVDTLEIGNEVNGGNFVNGPVKTAGLSRRGRYHLAMVRAAADAVEAVRPDVTVIGGSTHSLPAGFLWPLLELPGASAVKGLALHPYTTPIDQLPEQIGFLRRQVRAARLPLYITEFGSQKAQRAADDLVRGYATLAALGVAEMDWYPLNERGDGMIPLIGRDGRRTGAGKAFRLAQSWLAEWPVRNASPDPFTFVYVFGANTAVVWGAPRALSVDATVKAFDATGTRLSPDDLALREDRALILRGPGLLGTGMFGSDKPFRFGCTPLIADSFYQFGYPLAGKGQAQGDPFTRSLRLDGHDIPFEVMPGQQRRSVPWTPYLGRPDMINLRLMADSMLPDFGARDGAIVHRYAASKDRRLHLIATFATSARSTDGISVIVMRDGRNLTAQAGTSALRIDRHLVMRKGQTLTVAVSPRSTPRGDTTRYRIRLFDEEKCRDTSH</sequence>
<evidence type="ECO:0008006" key="3">
    <source>
        <dbReference type="Google" id="ProtNLM"/>
    </source>
</evidence>
<keyword evidence="2" id="KW-1185">Reference proteome</keyword>
<proteinExistence type="predicted"/>
<gene>
    <name evidence="1" type="ORF">LK12_02565</name>
</gene>
<dbReference type="PANTHER" id="PTHR12631">
    <property type="entry name" value="ALPHA-L-IDURONIDASE"/>
    <property type="match status" value="1"/>
</dbReference>
<organism evidence="1 2">
    <name type="scientific">Novosphingobium malaysiense</name>
    <dbReference type="NCBI Taxonomy" id="1348853"/>
    <lineage>
        <taxon>Bacteria</taxon>
        <taxon>Pseudomonadati</taxon>
        <taxon>Pseudomonadota</taxon>
        <taxon>Alphaproteobacteria</taxon>
        <taxon>Sphingomonadales</taxon>
        <taxon>Sphingomonadaceae</taxon>
        <taxon>Novosphingobium</taxon>
    </lineage>
</organism>
<evidence type="ECO:0000313" key="1">
    <source>
        <dbReference type="EMBL" id="KHK93665.1"/>
    </source>
</evidence>
<dbReference type="STRING" id="1348853.LK12_02565"/>
<accession>A0A0B1ZR92</accession>
<dbReference type="Gene3D" id="3.20.20.80">
    <property type="entry name" value="Glycosidases"/>
    <property type="match status" value="1"/>
</dbReference>
<dbReference type="OrthoDB" id="9776971at2"/>
<dbReference type="InterPro" id="IPR017853">
    <property type="entry name" value="GH"/>
</dbReference>
<dbReference type="GO" id="GO:0004553">
    <property type="term" value="F:hydrolase activity, hydrolyzing O-glycosyl compounds"/>
    <property type="evidence" value="ECO:0007669"/>
    <property type="project" value="TreeGrafter"/>
</dbReference>
<name>A0A0B1ZR92_9SPHN</name>
<dbReference type="EMBL" id="JTDI01000001">
    <property type="protein sequence ID" value="KHK93665.1"/>
    <property type="molecule type" value="Genomic_DNA"/>
</dbReference>
<comment type="caution">
    <text evidence="1">The sequence shown here is derived from an EMBL/GenBank/DDBJ whole genome shotgun (WGS) entry which is preliminary data.</text>
</comment>
<reference evidence="1 2" key="1">
    <citation type="submission" date="2014-10" db="EMBL/GenBank/DDBJ databases">
        <title>Genome sequence of Novosphingobium malaysiense MUSC 273(T).</title>
        <authorList>
            <person name="Lee L.-H."/>
        </authorList>
    </citation>
    <scope>NUCLEOTIDE SEQUENCE [LARGE SCALE GENOMIC DNA]</scope>
    <source>
        <strain evidence="1 2">MUSC 273</strain>
    </source>
</reference>
<dbReference type="Proteomes" id="UP000031057">
    <property type="component" value="Unassembled WGS sequence"/>
</dbReference>
<evidence type="ECO:0000313" key="2">
    <source>
        <dbReference type="Proteomes" id="UP000031057"/>
    </source>
</evidence>
<dbReference type="PANTHER" id="PTHR12631:SF10">
    <property type="entry name" value="BETA-XYLOSIDASE-LIKE PROTEIN-RELATED"/>
    <property type="match status" value="1"/>
</dbReference>
<dbReference type="AlphaFoldDB" id="A0A0B1ZR92"/>
<dbReference type="InterPro" id="IPR051923">
    <property type="entry name" value="Glycosyl_Hydrolase_39"/>
</dbReference>
<dbReference type="SUPFAM" id="SSF51445">
    <property type="entry name" value="(Trans)glycosidases"/>
    <property type="match status" value="1"/>
</dbReference>
<protein>
    <recommendedName>
        <fullName evidence="3">Asl1-like glycosyl hydrolase catalytic domain-containing protein</fullName>
    </recommendedName>
</protein>